<dbReference type="EMBL" id="AP005183">
    <property type="protein sequence ID" value="BAC20812.1"/>
    <property type="molecule type" value="Genomic_DNA"/>
</dbReference>
<reference evidence="2" key="1">
    <citation type="journal article" date="2005" name="Nature">
        <title>The map-based sequence of the rice genome.</title>
        <authorList>
            <consortium name="International rice genome sequencing project (IRGSP)"/>
            <person name="Matsumoto T."/>
            <person name="Wu J."/>
            <person name="Kanamori H."/>
            <person name="Katayose Y."/>
            <person name="Fujisawa M."/>
            <person name="Namiki N."/>
            <person name="Mizuno H."/>
            <person name="Yamamoto K."/>
            <person name="Antonio B.A."/>
            <person name="Baba T."/>
            <person name="Sakata K."/>
            <person name="Nagamura Y."/>
            <person name="Aoki H."/>
            <person name="Arikawa K."/>
            <person name="Arita K."/>
            <person name="Bito T."/>
            <person name="Chiden Y."/>
            <person name="Fujitsuka N."/>
            <person name="Fukunaka R."/>
            <person name="Hamada M."/>
            <person name="Harada C."/>
            <person name="Hayashi A."/>
            <person name="Hijishita S."/>
            <person name="Honda M."/>
            <person name="Hosokawa S."/>
            <person name="Ichikawa Y."/>
            <person name="Idonuma A."/>
            <person name="Iijima M."/>
            <person name="Ikeda M."/>
            <person name="Ikeno M."/>
            <person name="Ito K."/>
            <person name="Ito S."/>
            <person name="Ito T."/>
            <person name="Ito Y."/>
            <person name="Ito Y."/>
            <person name="Iwabuchi A."/>
            <person name="Kamiya K."/>
            <person name="Karasawa W."/>
            <person name="Kurita K."/>
            <person name="Katagiri S."/>
            <person name="Kikuta A."/>
            <person name="Kobayashi H."/>
            <person name="Kobayashi N."/>
            <person name="Machita K."/>
            <person name="Maehara T."/>
            <person name="Masukawa M."/>
            <person name="Mizubayashi T."/>
            <person name="Mukai Y."/>
            <person name="Nagasaki H."/>
            <person name="Nagata Y."/>
            <person name="Naito S."/>
            <person name="Nakashima M."/>
            <person name="Nakama Y."/>
            <person name="Nakamichi Y."/>
            <person name="Nakamura M."/>
            <person name="Meguro A."/>
            <person name="Negishi M."/>
            <person name="Ohta I."/>
            <person name="Ohta T."/>
            <person name="Okamoto M."/>
            <person name="Ono N."/>
            <person name="Saji S."/>
            <person name="Sakaguchi M."/>
            <person name="Sakai K."/>
            <person name="Shibata M."/>
            <person name="Shimokawa T."/>
            <person name="Song J."/>
            <person name="Takazaki Y."/>
            <person name="Terasawa K."/>
            <person name="Tsugane M."/>
            <person name="Tsuji K."/>
            <person name="Ueda S."/>
            <person name="Waki K."/>
            <person name="Yamagata H."/>
            <person name="Yamamoto M."/>
            <person name="Yamamoto S."/>
            <person name="Yamane H."/>
            <person name="Yoshiki S."/>
            <person name="Yoshihara R."/>
            <person name="Yukawa K."/>
            <person name="Zhong H."/>
            <person name="Yano M."/>
            <person name="Yuan Q."/>
            <person name="Ouyang S."/>
            <person name="Liu J."/>
            <person name="Jones K.M."/>
            <person name="Gansberger K."/>
            <person name="Moffat K."/>
            <person name="Hill J."/>
            <person name="Bera J."/>
            <person name="Fadrosh D."/>
            <person name="Jin S."/>
            <person name="Johri S."/>
            <person name="Kim M."/>
            <person name="Overton L."/>
            <person name="Reardon M."/>
            <person name="Tsitrin T."/>
            <person name="Vuong H."/>
            <person name="Weaver B."/>
            <person name="Ciecko A."/>
            <person name="Tallon L."/>
            <person name="Jackson J."/>
            <person name="Pai G."/>
            <person name="Aken S.V."/>
            <person name="Utterback T."/>
            <person name="Reidmuller S."/>
            <person name="Feldblyum T."/>
            <person name="Hsiao J."/>
            <person name="Zismann V."/>
            <person name="Iobst S."/>
            <person name="de Vazeille A.R."/>
            <person name="Buell C.R."/>
            <person name="Ying K."/>
            <person name="Li Y."/>
            <person name="Lu T."/>
            <person name="Huang Y."/>
            <person name="Zhao Q."/>
            <person name="Feng Q."/>
            <person name="Zhang L."/>
            <person name="Zhu J."/>
            <person name="Weng Q."/>
            <person name="Mu J."/>
            <person name="Lu Y."/>
            <person name="Fan D."/>
            <person name="Liu Y."/>
            <person name="Guan J."/>
            <person name="Zhang Y."/>
            <person name="Yu S."/>
            <person name="Liu X."/>
            <person name="Zhang Y."/>
            <person name="Hong G."/>
            <person name="Han B."/>
            <person name="Choisne N."/>
            <person name="Demange N."/>
            <person name="Orjeda G."/>
            <person name="Samain S."/>
            <person name="Cattolico L."/>
            <person name="Pelletier E."/>
            <person name="Couloux A."/>
            <person name="Segurens B."/>
            <person name="Wincker P."/>
            <person name="D'Hont A."/>
            <person name="Scarpelli C."/>
            <person name="Weissenbach J."/>
            <person name="Salanoubat M."/>
            <person name="Quetier F."/>
            <person name="Yu Y."/>
            <person name="Kim H.R."/>
            <person name="Rambo T."/>
            <person name="Currie J."/>
            <person name="Collura K."/>
            <person name="Luo M."/>
            <person name="Yang T."/>
            <person name="Ammiraju J.S.S."/>
            <person name="Engler F."/>
            <person name="Soderlund C."/>
            <person name="Wing R.A."/>
            <person name="Palmer L.E."/>
            <person name="de la Bastide M."/>
            <person name="Spiegel L."/>
            <person name="Nascimento L."/>
            <person name="Zutavern T."/>
            <person name="O'Shaughnessy A."/>
            <person name="Dike S."/>
            <person name="Dedhia N."/>
            <person name="Preston R."/>
            <person name="Balija V."/>
            <person name="McCombie W.R."/>
            <person name="Chow T."/>
            <person name="Chen H."/>
            <person name="Chung M."/>
            <person name="Chen C."/>
            <person name="Shaw J."/>
            <person name="Wu H."/>
            <person name="Hsiao K."/>
            <person name="Chao Y."/>
            <person name="Chu M."/>
            <person name="Cheng C."/>
            <person name="Hour A."/>
            <person name="Lee P."/>
            <person name="Lin S."/>
            <person name="Lin Y."/>
            <person name="Liou J."/>
            <person name="Liu S."/>
            <person name="Hsing Y."/>
            <person name="Raghuvanshi S."/>
            <person name="Mohanty A."/>
            <person name="Bharti A.K."/>
            <person name="Gaur A."/>
            <person name="Gupta V."/>
            <person name="Kumar D."/>
            <person name="Ravi V."/>
            <person name="Vij S."/>
            <person name="Kapur A."/>
            <person name="Khurana P."/>
            <person name="Khurana P."/>
            <person name="Khurana J.P."/>
            <person name="Tyagi A.K."/>
            <person name="Gaikwad K."/>
            <person name="Singh A."/>
            <person name="Dalal V."/>
            <person name="Srivastava S."/>
            <person name="Dixit A."/>
            <person name="Pal A.K."/>
            <person name="Ghazi I.A."/>
            <person name="Yadav M."/>
            <person name="Pandit A."/>
            <person name="Bhargava A."/>
            <person name="Sureshbabu K."/>
            <person name="Batra K."/>
            <person name="Sharma T.R."/>
            <person name="Mohapatra T."/>
            <person name="Singh N.K."/>
            <person name="Messing J."/>
            <person name="Nelson A.B."/>
            <person name="Fuks G."/>
            <person name="Kavchok S."/>
            <person name="Keizer G."/>
            <person name="Linton E."/>
            <person name="Llaca V."/>
            <person name="Song R."/>
            <person name="Tanyolac B."/>
            <person name="Young S."/>
            <person name="Ho-Il K."/>
            <person name="Hahn J.H."/>
            <person name="Sangsakoo G."/>
            <person name="Vanavichit A."/>
            <person name="de Mattos Luiz.A.T."/>
            <person name="Zimmer P.D."/>
            <person name="Malone G."/>
            <person name="Dellagostin O."/>
            <person name="de Oliveira A.C."/>
            <person name="Bevan M."/>
            <person name="Bancroft I."/>
            <person name="Minx P."/>
            <person name="Cordum H."/>
            <person name="Wilson R."/>
            <person name="Cheng Z."/>
            <person name="Jin W."/>
            <person name="Jiang J."/>
            <person name="Leong S.A."/>
            <person name="Iwama H."/>
            <person name="Gojobori T."/>
            <person name="Itoh T."/>
            <person name="Niimura Y."/>
            <person name="Fujii Y."/>
            <person name="Habara T."/>
            <person name="Sakai H."/>
            <person name="Sato Y."/>
            <person name="Wilson G."/>
            <person name="Kumar K."/>
            <person name="McCouch S."/>
            <person name="Juretic N."/>
            <person name="Hoen D."/>
            <person name="Wright S."/>
            <person name="Bruskiewich R."/>
            <person name="Bureau T."/>
            <person name="Miyao A."/>
            <person name="Hirochika H."/>
            <person name="Nishikawa T."/>
            <person name="Kadowaki K."/>
            <person name="Sugiura M."/>
            <person name="Burr B."/>
            <person name="Sasaki T."/>
        </authorList>
    </citation>
    <scope>NUCLEOTIDE SEQUENCE [LARGE SCALE GENOMIC DNA]</scope>
    <source>
        <strain evidence="2">cv. Nipponbare</strain>
    </source>
</reference>
<evidence type="ECO:0000313" key="1">
    <source>
        <dbReference type="EMBL" id="BAC20812.1"/>
    </source>
</evidence>
<proteinExistence type="predicted"/>
<dbReference type="Proteomes" id="UP000000763">
    <property type="component" value="Chromosome 7"/>
</dbReference>
<gene>
    <name evidence="1" type="primary">P0021G06.111</name>
</gene>
<organism evidence="1 2">
    <name type="scientific">Oryza sativa subsp. japonica</name>
    <name type="common">Rice</name>
    <dbReference type="NCBI Taxonomy" id="39947"/>
    <lineage>
        <taxon>Eukaryota</taxon>
        <taxon>Viridiplantae</taxon>
        <taxon>Streptophyta</taxon>
        <taxon>Embryophyta</taxon>
        <taxon>Tracheophyta</taxon>
        <taxon>Spermatophyta</taxon>
        <taxon>Magnoliopsida</taxon>
        <taxon>Liliopsida</taxon>
        <taxon>Poales</taxon>
        <taxon>Poaceae</taxon>
        <taxon>BOP clade</taxon>
        <taxon>Oryzoideae</taxon>
        <taxon>Oryzeae</taxon>
        <taxon>Oryzinae</taxon>
        <taxon>Oryza</taxon>
        <taxon>Oryza sativa</taxon>
    </lineage>
</organism>
<sequence length="173" mass="18943">MDLDKSTSTGASLKKLQEDGALPGRGTMEREPGGIEPELVLGRMVAVEDYILCVSFSHLCEAYIGVEPFLDLFRFYYELRWMESNRSFIDIIDDLRVRGLSGYEVAADFIGLNSETVERRVGQVMISGPRTALPLTDIIGPLMDHQAAASLKVDIAKEASDVVAAAATTSGRR</sequence>
<protein>
    <submittedName>
        <fullName evidence="1">Uncharacterized protein</fullName>
    </submittedName>
</protein>
<evidence type="ECO:0000313" key="2">
    <source>
        <dbReference type="Proteomes" id="UP000000763"/>
    </source>
</evidence>
<accession>Q8H3D1</accession>
<reference evidence="2" key="2">
    <citation type="journal article" date="2008" name="Nucleic Acids Res.">
        <title>The rice annotation project database (RAP-DB): 2008 update.</title>
        <authorList>
            <consortium name="The rice annotation project (RAP)"/>
        </authorList>
    </citation>
    <scope>GENOME REANNOTATION</scope>
    <source>
        <strain evidence="2">cv. Nipponbare</strain>
    </source>
</reference>
<name>Q8H3D1_ORYSJ</name>
<dbReference type="AlphaFoldDB" id="Q8H3D1"/>